<dbReference type="Pfam" id="PF07584">
    <property type="entry name" value="BatA"/>
    <property type="match status" value="1"/>
</dbReference>
<dbReference type="Proteomes" id="UP000298337">
    <property type="component" value="Unassembled WGS sequence"/>
</dbReference>
<dbReference type="OrthoDB" id="890881at2"/>
<gene>
    <name evidence="3" type="ORF">EU556_19185</name>
</gene>
<keyword evidence="4" id="KW-1185">Reference proteome</keyword>
<feature type="transmembrane region" description="Helical" evidence="1">
    <location>
        <begin position="42"/>
        <end position="60"/>
    </location>
</feature>
<dbReference type="InterPro" id="IPR011933">
    <property type="entry name" value="Double_TM_dom"/>
</dbReference>
<keyword evidence="1" id="KW-0472">Membrane</keyword>
<sequence>MTGLQPNSAPTLVKDHPYLSSLVSLSLHTSYSLPAFYLQHPTASLLALLSLLVPVAIYLWNRRPGRVVQVGSLRWLEAAANRRLRSLKPEGLPLLLVRIAILGLLALALAEPSWRSPAPARRGQILLSPAASPEAVRSLRPTLDSLLRRGYELRELRPGLPIIAPEAQQARLAGQMATAPDTDTLAALGHSDTDNTWAQVQQAADSFPNRPLVVVAPLLLHNFRGTRPTLPANVSWRPTPTATDSVVEVVAAWQPRPDSLLLLLAHGTETGTSFRRVRLGHPASGSALRVLPAPAEVRYQEVAGKATLQIKNPGGLRTVSVQTGPSHYWISYDASHAADARVLRAALQAAGSVAPVAPRLTVSTALPTSSDSLAWLFWLRAEPVPTEWQQRVRKGLHLWQEAAGPGAPAATHVAWAESAPVQIQRHDTLPVPRLGWALWQDAQGGSLLSAQPLGQGRLYHLHTRLTQPWSGLADSPELPAQLLPLLWPSATAGSALPDLRVLDPAQVLVSPTSLAASTSAIPLPTERGPVHDYTPWLVLAAGILFGLERWLAARRSAHSVPASV</sequence>
<comment type="caution">
    <text evidence="3">The sequence shown here is derived from an EMBL/GenBank/DDBJ whole genome shotgun (WGS) entry which is preliminary data.</text>
</comment>
<evidence type="ECO:0000256" key="1">
    <source>
        <dbReference type="SAM" id="Phobius"/>
    </source>
</evidence>
<feature type="domain" description="Aerotolerance regulator N-terminal" evidence="2">
    <location>
        <begin position="44"/>
        <end position="112"/>
    </location>
</feature>
<name>A0A4Z0P2F9_9BACT</name>
<proteinExistence type="predicted"/>
<dbReference type="NCBIfam" id="TIGR02226">
    <property type="entry name" value="two_anch"/>
    <property type="match status" value="1"/>
</dbReference>
<feature type="transmembrane region" description="Helical" evidence="1">
    <location>
        <begin position="92"/>
        <end position="110"/>
    </location>
</feature>
<organism evidence="3 4">
    <name type="scientific">Hymenobacter fodinae</name>
    <dbReference type="NCBI Taxonomy" id="2510796"/>
    <lineage>
        <taxon>Bacteria</taxon>
        <taxon>Pseudomonadati</taxon>
        <taxon>Bacteroidota</taxon>
        <taxon>Cytophagia</taxon>
        <taxon>Cytophagales</taxon>
        <taxon>Hymenobacteraceae</taxon>
        <taxon>Hymenobacter</taxon>
    </lineage>
</organism>
<accession>A0A4Z0P2F9</accession>
<evidence type="ECO:0000259" key="2">
    <source>
        <dbReference type="Pfam" id="PF07584"/>
    </source>
</evidence>
<dbReference type="AlphaFoldDB" id="A0A4Z0P2F9"/>
<evidence type="ECO:0000313" key="3">
    <source>
        <dbReference type="EMBL" id="TGE05431.1"/>
    </source>
</evidence>
<dbReference type="EMBL" id="SRLA01000004">
    <property type="protein sequence ID" value="TGE05431.1"/>
    <property type="molecule type" value="Genomic_DNA"/>
</dbReference>
<keyword evidence="1" id="KW-1133">Transmembrane helix</keyword>
<reference evidence="3 4" key="1">
    <citation type="submission" date="2019-04" db="EMBL/GenBank/DDBJ databases">
        <authorList>
            <person name="Feng G."/>
            <person name="Zhang J."/>
            <person name="Zhu H."/>
        </authorList>
    </citation>
    <scope>NUCLEOTIDE SEQUENCE [LARGE SCALE GENOMIC DNA]</scope>
    <source>
        <strain evidence="3 4">92R-1</strain>
    </source>
</reference>
<dbReference type="InterPro" id="IPR024163">
    <property type="entry name" value="Aerotolerance_reg_N"/>
</dbReference>
<keyword evidence="1" id="KW-0812">Transmembrane</keyword>
<evidence type="ECO:0000313" key="4">
    <source>
        <dbReference type="Proteomes" id="UP000298337"/>
    </source>
</evidence>
<protein>
    <recommendedName>
        <fullName evidence="2">Aerotolerance regulator N-terminal domain-containing protein</fullName>
    </recommendedName>
</protein>